<dbReference type="AlphaFoldDB" id="A0AAD8W047"/>
<dbReference type="PANTHER" id="PTHR32285">
    <property type="entry name" value="PROTEIN TRICHOME BIREFRINGENCE-LIKE 9-RELATED"/>
    <property type="match status" value="1"/>
</dbReference>
<dbReference type="InterPro" id="IPR025846">
    <property type="entry name" value="TBL_N"/>
</dbReference>
<evidence type="ECO:0000259" key="1">
    <source>
        <dbReference type="Pfam" id="PF14416"/>
    </source>
</evidence>
<evidence type="ECO:0000313" key="3">
    <source>
        <dbReference type="Proteomes" id="UP001231189"/>
    </source>
</evidence>
<dbReference type="GO" id="GO:0005794">
    <property type="term" value="C:Golgi apparatus"/>
    <property type="evidence" value="ECO:0007669"/>
    <property type="project" value="TreeGrafter"/>
</dbReference>
<proteinExistence type="predicted"/>
<sequence>MLQLQPLVQATHTLRSENIDNRIYYDHSNSNAMVLRSTMTIDQRDSIALESHYLRSPHESVLQIQYNRMRLLIVNGLRFRHLRLSILAICAVFLLWKWEKGSLYSPDLLRPEPLALNRNMSLEESLSSADQSVLTVAEVGKEVTAAPPPLTIIHNAKDATGKKETSPSEKKGCDYRNGRWVPDDRRPLYSGLKCKRWLSESWNCKLTQRKDFTYEKFRWQPEGCEMPMFQAAHFLRRIKP</sequence>
<comment type="caution">
    <text evidence="2">The sequence shown here is derived from an EMBL/GenBank/DDBJ whole genome shotgun (WGS) entry which is preliminary data.</text>
</comment>
<name>A0AAD8W047_LOLMU</name>
<dbReference type="Pfam" id="PF14416">
    <property type="entry name" value="PMR5N"/>
    <property type="match status" value="1"/>
</dbReference>
<gene>
    <name evidence="2" type="ORF">QYE76_001916</name>
</gene>
<dbReference type="Proteomes" id="UP001231189">
    <property type="component" value="Unassembled WGS sequence"/>
</dbReference>
<evidence type="ECO:0000313" key="2">
    <source>
        <dbReference type="EMBL" id="KAK1627601.1"/>
    </source>
</evidence>
<reference evidence="2" key="1">
    <citation type="submission" date="2023-07" db="EMBL/GenBank/DDBJ databases">
        <title>A chromosome-level genome assembly of Lolium multiflorum.</title>
        <authorList>
            <person name="Chen Y."/>
            <person name="Copetti D."/>
            <person name="Kolliker R."/>
            <person name="Studer B."/>
        </authorList>
    </citation>
    <scope>NUCLEOTIDE SEQUENCE</scope>
    <source>
        <strain evidence="2">02402/16</strain>
        <tissue evidence="2">Leaf</tissue>
    </source>
</reference>
<accession>A0AAD8W047</accession>
<dbReference type="EMBL" id="JAUUTY010000005">
    <property type="protein sequence ID" value="KAK1627601.1"/>
    <property type="molecule type" value="Genomic_DNA"/>
</dbReference>
<feature type="domain" description="Trichome birefringence-like N-terminal" evidence="1">
    <location>
        <begin position="172"/>
        <end position="225"/>
    </location>
</feature>
<organism evidence="2 3">
    <name type="scientific">Lolium multiflorum</name>
    <name type="common">Italian ryegrass</name>
    <name type="synonym">Lolium perenne subsp. multiflorum</name>
    <dbReference type="NCBI Taxonomy" id="4521"/>
    <lineage>
        <taxon>Eukaryota</taxon>
        <taxon>Viridiplantae</taxon>
        <taxon>Streptophyta</taxon>
        <taxon>Embryophyta</taxon>
        <taxon>Tracheophyta</taxon>
        <taxon>Spermatophyta</taxon>
        <taxon>Magnoliopsida</taxon>
        <taxon>Liliopsida</taxon>
        <taxon>Poales</taxon>
        <taxon>Poaceae</taxon>
        <taxon>BOP clade</taxon>
        <taxon>Pooideae</taxon>
        <taxon>Poodae</taxon>
        <taxon>Poeae</taxon>
        <taxon>Poeae Chloroplast Group 2 (Poeae type)</taxon>
        <taxon>Loliodinae</taxon>
        <taxon>Loliinae</taxon>
        <taxon>Lolium</taxon>
    </lineage>
</organism>
<dbReference type="PANTHER" id="PTHR32285:SF235">
    <property type="entry name" value="PROTEIN TRICHOME BIREFRINGENCE-LIKE 16"/>
    <property type="match status" value="1"/>
</dbReference>
<protein>
    <recommendedName>
        <fullName evidence="1">Trichome birefringence-like N-terminal domain-containing protein</fullName>
    </recommendedName>
</protein>
<dbReference type="InterPro" id="IPR029962">
    <property type="entry name" value="TBL"/>
</dbReference>
<dbReference type="GO" id="GO:0016413">
    <property type="term" value="F:O-acetyltransferase activity"/>
    <property type="evidence" value="ECO:0007669"/>
    <property type="project" value="InterPro"/>
</dbReference>
<keyword evidence="3" id="KW-1185">Reference proteome</keyword>